<evidence type="ECO:0000313" key="2">
    <source>
        <dbReference type="EMBL" id="SMH28509.1"/>
    </source>
</evidence>
<accession>A0A1X7MWE6</accession>
<evidence type="ECO:0000313" key="3">
    <source>
        <dbReference type="Proteomes" id="UP000193083"/>
    </source>
</evidence>
<dbReference type="InterPro" id="IPR011335">
    <property type="entry name" value="Restrct_endonuc-II-like"/>
</dbReference>
<sequence length="188" mass="21068">MNIQSRLPTTPDEFLRWNEGREGKREFVNGKVVEMMINVTRNHARIATNTLVALARRLDLARFDVGSADFGVRTPDGIRYPDVYVDHKTDASRGDDLAATEPVMLVEILSSSSYGRDFVEKLADYSKVASLRHYLILSQDDPRAWLWSRGDSSEWTGPKEIVGADEKVELQALAIALDMSELFAGIGH</sequence>
<dbReference type="CDD" id="cd06260">
    <property type="entry name" value="DUF820-like"/>
    <property type="match status" value="1"/>
</dbReference>
<dbReference type="Pfam" id="PF05685">
    <property type="entry name" value="Uma2"/>
    <property type="match status" value="1"/>
</dbReference>
<keyword evidence="2" id="KW-0255">Endonuclease</keyword>
<dbReference type="PANTHER" id="PTHR36558:SF1">
    <property type="entry name" value="RESTRICTION ENDONUCLEASE DOMAIN-CONTAINING PROTEIN-RELATED"/>
    <property type="match status" value="1"/>
</dbReference>
<evidence type="ECO:0000259" key="1">
    <source>
        <dbReference type="Pfam" id="PF05685"/>
    </source>
</evidence>
<keyword evidence="2" id="KW-0540">Nuclease</keyword>
<dbReference type="InterPro" id="IPR008538">
    <property type="entry name" value="Uma2"/>
</dbReference>
<dbReference type="InterPro" id="IPR012296">
    <property type="entry name" value="Nuclease_put_TT1808"/>
</dbReference>
<dbReference type="PANTHER" id="PTHR36558">
    <property type="entry name" value="GLR1098 PROTEIN"/>
    <property type="match status" value="1"/>
</dbReference>
<protein>
    <submittedName>
        <fullName evidence="2">Endonuclease, Uma2 family (Restriction endonuclease fold)</fullName>
    </submittedName>
</protein>
<dbReference type="EMBL" id="FXBL01000004">
    <property type="protein sequence ID" value="SMH28509.1"/>
    <property type="molecule type" value="Genomic_DNA"/>
</dbReference>
<feature type="domain" description="Putative restriction endonuclease" evidence="1">
    <location>
        <begin position="12"/>
        <end position="172"/>
    </location>
</feature>
<dbReference type="GO" id="GO:0004519">
    <property type="term" value="F:endonuclease activity"/>
    <property type="evidence" value="ECO:0007669"/>
    <property type="project" value="UniProtKB-KW"/>
</dbReference>
<dbReference type="OrthoDB" id="8452919at2"/>
<organism evidence="2 3">
    <name type="scientific">Mesorhizobium australicum</name>
    <dbReference type="NCBI Taxonomy" id="536018"/>
    <lineage>
        <taxon>Bacteria</taxon>
        <taxon>Pseudomonadati</taxon>
        <taxon>Pseudomonadota</taxon>
        <taxon>Alphaproteobacteria</taxon>
        <taxon>Hyphomicrobiales</taxon>
        <taxon>Phyllobacteriaceae</taxon>
        <taxon>Mesorhizobium</taxon>
    </lineage>
</organism>
<dbReference type="RefSeq" id="WP_085462945.1">
    <property type="nucleotide sequence ID" value="NZ_FXBL01000004.1"/>
</dbReference>
<dbReference type="AlphaFoldDB" id="A0A1X7MWE6"/>
<proteinExistence type="predicted"/>
<dbReference type="SUPFAM" id="SSF52980">
    <property type="entry name" value="Restriction endonuclease-like"/>
    <property type="match status" value="1"/>
</dbReference>
<dbReference type="Proteomes" id="UP000193083">
    <property type="component" value="Unassembled WGS sequence"/>
</dbReference>
<dbReference type="Gene3D" id="3.90.1570.10">
    <property type="entry name" value="tt1808, chain A"/>
    <property type="match status" value="1"/>
</dbReference>
<keyword evidence="2" id="KW-0378">Hydrolase</keyword>
<gene>
    <name evidence="2" type="ORF">SAMN02982922_0783</name>
</gene>
<name>A0A1X7MWE6_9HYPH</name>
<reference evidence="2 3" key="1">
    <citation type="submission" date="2017-04" db="EMBL/GenBank/DDBJ databases">
        <authorList>
            <person name="Afonso C.L."/>
            <person name="Miller P.J."/>
            <person name="Scott M.A."/>
            <person name="Spackman E."/>
            <person name="Goraichik I."/>
            <person name="Dimitrov K.M."/>
            <person name="Suarez D.L."/>
            <person name="Swayne D.E."/>
        </authorList>
    </citation>
    <scope>NUCLEOTIDE SEQUENCE [LARGE SCALE GENOMIC DNA]</scope>
    <source>
        <strain evidence="2 3">B5P</strain>
    </source>
</reference>
<keyword evidence="3" id="KW-1185">Reference proteome</keyword>